<dbReference type="InterPro" id="IPR027417">
    <property type="entry name" value="P-loop_NTPase"/>
</dbReference>
<gene>
    <name evidence="4" type="ORF">GCM10010121_018560</name>
</gene>
<dbReference type="GO" id="GO:0016887">
    <property type="term" value="F:ATP hydrolysis activity"/>
    <property type="evidence" value="ECO:0007669"/>
    <property type="project" value="InterPro"/>
</dbReference>
<evidence type="ECO:0000256" key="1">
    <source>
        <dbReference type="ARBA" id="ARBA00022448"/>
    </source>
</evidence>
<evidence type="ECO:0000313" key="5">
    <source>
        <dbReference type="Proteomes" id="UP000657574"/>
    </source>
</evidence>
<reference evidence="4" key="1">
    <citation type="journal article" date="2014" name="Int. J. Syst. Evol. Microbiol.">
        <title>Complete genome sequence of Corynebacterium casei LMG S-19264T (=DSM 44701T), isolated from a smear-ripened cheese.</title>
        <authorList>
            <consortium name="US DOE Joint Genome Institute (JGI-PGF)"/>
            <person name="Walter F."/>
            <person name="Albersmeier A."/>
            <person name="Kalinowski J."/>
            <person name="Ruckert C."/>
        </authorList>
    </citation>
    <scope>NUCLEOTIDE SEQUENCE</scope>
    <source>
        <strain evidence="4">JCM 3086</strain>
    </source>
</reference>
<dbReference type="Pfam" id="PF00005">
    <property type="entry name" value="ABC_tran"/>
    <property type="match status" value="1"/>
</dbReference>
<dbReference type="SUPFAM" id="SSF52540">
    <property type="entry name" value="P-loop containing nucleoside triphosphate hydrolases"/>
    <property type="match status" value="1"/>
</dbReference>
<comment type="caution">
    <text evidence="4">The sequence shown here is derived from an EMBL/GenBank/DDBJ whole genome shotgun (WGS) entry which is preliminary data.</text>
</comment>
<proteinExistence type="predicted"/>
<dbReference type="EMBL" id="BMQA01000004">
    <property type="protein sequence ID" value="GGJ08529.1"/>
    <property type="molecule type" value="Genomic_DNA"/>
</dbReference>
<dbReference type="PANTHER" id="PTHR42781:SF4">
    <property type="entry name" value="SPERMIDINE_PUTRESCINE IMPORT ATP-BINDING PROTEIN POTA"/>
    <property type="match status" value="1"/>
</dbReference>
<keyword evidence="1" id="KW-0813">Transport</keyword>
<sequence length="94" mass="10268">MDEVGLGHRADARPKTLSGGEAQRASPAGALVREPDLLLLDEPFGALDALTRIKAQRLVGELRQRRGCAVLHVTHDARPADRPRWSAATPRWPT</sequence>
<organism evidence="4 5">
    <name type="scientific">Streptomyces brasiliensis</name>
    <dbReference type="NCBI Taxonomy" id="1954"/>
    <lineage>
        <taxon>Bacteria</taxon>
        <taxon>Bacillati</taxon>
        <taxon>Actinomycetota</taxon>
        <taxon>Actinomycetes</taxon>
        <taxon>Kitasatosporales</taxon>
        <taxon>Streptomycetaceae</taxon>
        <taxon>Streptomyces</taxon>
    </lineage>
</organism>
<dbReference type="PANTHER" id="PTHR42781">
    <property type="entry name" value="SPERMIDINE/PUTRESCINE IMPORT ATP-BINDING PROTEIN POTA"/>
    <property type="match status" value="1"/>
</dbReference>
<name>A0A917KE78_9ACTN</name>
<dbReference type="InterPro" id="IPR003439">
    <property type="entry name" value="ABC_transporter-like_ATP-bd"/>
</dbReference>
<evidence type="ECO:0000259" key="3">
    <source>
        <dbReference type="Pfam" id="PF00005"/>
    </source>
</evidence>
<dbReference type="InterPro" id="IPR050093">
    <property type="entry name" value="ABC_SmlMolc_Importer"/>
</dbReference>
<protein>
    <recommendedName>
        <fullName evidence="3">ABC transporter domain-containing protein</fullName>
    </recommendedName>
</protein>
<dbReference type="GO" id="GO:0005524">
    <property type="term" value="F:ATP binding"/>
    <property type="evidence" value="ECO:0007669"/>
    <property type="project" value="InterPro"/>
</dbReference>
<feature type="compositionally biased region" description="Basic and acidic residues" evidence="2">
    <location>
        <begin position="1"/>
        <end position="14"/>
    </location>
</feature>
<keyword evidence="5" id="KW-1185">Reference proteome</keyword>
<dbReference type="Proteomes" id="UP000657574">
    <property type="component" value="Unassembled WGS sequence"/>
</dbReference>
<evidence type="ECO:0000313" key="4">
    <source>
        <dbReference type="EMBL" id="GGJ08529.1"/>
    </source>
</evidence>
<feature type="region of interest" description="Disordered" evidence="2">
    <location>
        <begin position="1"/>
        <end position="28"/>
    </location>
</feature>
<dbReference type="AlphaFoldDB" id="A0A917KE78"/>
<reference evidence="4" key="2">
    <citation type="submission" date="2020-09" db="EMBL/GenBank/DDBJ databases">
        <authorList>
            <person name="Sun Q."/>
            <person name="Ohkuma M."/>
        </authorList>
    </citation>
    <scope>NUCLEOTIDE SEQUENCE</scope>
    <source>
        <strain evidence="4">JCM 3086</strain>
    </source>
</reference>
<dbReference type="Gene3D" id="3.40.50.300">
    <property type="entry name" value="P-loop containing nucleotide triphosphate hydrolases"/>
    <property type="match status" value="1"/>
</dbReference>
<evidence type="ECO:0000256" key="2">
    <source>
        <dbReference type="SAM" id="MobiDB-lite"/>
    </source>
</evidence>
<feature type="domain" description="ABC transporter" evidence="3">
    <location>
        <begin position="2"/>
        <end position="44"/>
    </location>
</feature>
<accession>A0A917KE78</accession>